<dbReference type="InterPro" id="IPR002931">
    <property type="entry name" value="Transglutaminase-like"/>
</dbReference>
<dbReference type="SMART" id="SM00460">
    <property type="entry name" value="TGc"/>
    <property type="match status" value="1"/>
</dbReference>
<feature type="domain" description="Transglutaminase-like" evidence="1">
    <location>
        <begin position="161"/>
        <end position="227"/>
    </location>
</feature>
<name>A0ABW4RCG1_9RHOB</name>
<dbReference type="InterPro" id="IPR038765">
    <property type="entry name" value="Papain-like_cys_pep_sf"/>
</dbReference>
<organism evidence="2 3">
    <name type="scientific">Paracoccus pacificus</name>
    <dbReference type="NCBI Taxonomy" id="1463598"/>
    <lineage>
        <taxon>Bacteria</taxon>
        <taxon>Pseudomonadati</taxon>
        <taxon>Pseudomonadota</taxon>
        <taxon>Alphaproteobacteria</taxon>
        <taxon>Rhodobacterales</taxon>
        <taxon>Paracoccaceae</taxon>
        <taxon>Paracoccus</taxon>
    </lineage>
</organism>
<accession>A0ABW4RCG1</accession>
<sequence>MLIRYGYRISIQTETPAMTVIKMSPRPEVMLNARGPEVFSVSPAVPVDSYLDEFGNLCRRFTPAAGETVITADAVMGVSGLPDPVWPAAEEMPLDQLPDHVLVYTLGSRYCDTDRLAEPAWKLFGAIPPGWGRVQAVLDWVAGHLTFDYQKADATRTAYDAYRSGDAVCRDFAHLAIAFLRCLNIPARYVNGHLGDIGVPAADDPMDFSAWIEVWLSGRWWTFDPRNNAHRVGRIVLAYGRDAADVPMLNTFGPHVLKDFEVWTDEITTPDPAAGGIAMPPGHPDHVPGVAA</sequence>
<protein>
    <submittedName>
        <fullName evidence="2">Transglutaminase family protein</fullName>
    </submittedName>
</protein>
<proteinExistence type="predicted"/>
<dbReference type="EMBL" id="JBHUEN010000053">
    <property type="protein sequence ID" value="MFD1883795.1"/>
    <property type="molecule type" value="Genomic_DNA"/>
</dbReference>
<gene>
    <name evidence="2" type="ORF">ACFSCT_18955</name>
</gene>
<dbReference type="RefSeq" id="WP_379145407.1">
    <property type="nucleotide sequence ID" value="NZ_JBHUEN010000053.1"/>
</dbReference>
<dbReference type="SUPFAM" id="SSF54001">
    <property type="entry name" value="Cysteine proteinases"/>
    <property type="match status" value="1"/>
</dbReference>
<dbReference type="Proteomes" id="UP001597213">
    <property type="component" value="Unassembled WGS sequence"/>
</dbReference>
<dbReference type="PANTHER" id="PTHR33490:SF12">
    <property type="entry name" value="BLL5557 PROTEIN"/>
    <property type="match status" value="1"/>
</dbReference>
<dbReference type="Gene3D" id="3.10.620.30">
    <property type="match status" value="1"/>
</dbReference>
<dbReference type="Gene3D" id="2.60.40.2250">
    <property type="match status" value="1"/>
</dbReference>
<reference evidence="3" key="1">
    <citation type="journal article" date="2019" name="Int. J. Syst. Evol. Microbiol.">
        <title>The Global Catalogue of Microorganisms (GCM) 10K type strain sequencing project: providing services to taxonomists for standard genome sequencing and annotation.</title>
        <authorList>
            <consortium name="The Broad Institute Genomics Platform"/>
            <consortium name="The Broad Institute Genome Sequencing Center for Infectious Disease"/>
            <person name="Wu L."/>
            <person name="Ma J."/>
        </authorList>
    </citation>
    <scope>NUCLEOTIDE SEQUENCE [LARGE SCALE GENOMIC DNA]</scope>
    <source>
        <strain evidence="3">CCUG 56029</strain>
    </source>
</reference>
<comment type="caution">
    <text evidence="2">The sequence shown here is derived from an EMBL/GenBank/DDBJ whole genome shotgun (WGS) entry which is preliminary data.</text>
</comment>
<dbReference type="PANTHER" id="PTHR33490">
    <property type="entry name" value="BLR5614 PROTEIN-RELATED"/>
    <property type="match status" value="1"/>
</dbReference>
<evidence type="ECO:0000259" key="1">
    <source>
        <dbReference type="SMART" id="SM00460"/>
    </source>
</evidence>
<evidence type="ECO:0000313" key="2">
    <source>
        <dbReference type="EMBL" id="MFD1883795.1"/>
    </source>
</evidence>
<evidence type="ECO:0000313" key="3">
    <source>
        <dbReference type="Proteomes" id="UP001597213"/>
    </source>
</evidence>
<keyword evidence="3" id="KW-1185">Reference proteome</keyword>
<dbReference type="Pfam" id="PF01841">
    <property type="entry name" value="Transglut_core"/>
    <property type="match status" value="1"/>
</dbReference>